<sequence length="103" mass="11785">MLISKKIKLIRAAEKLSQSQFCKIIGIPVSTLKNLEGNYSEPNWSTLIKITKNDRFKKYTMWLMTDEINPEAGQIEPAFSLSGSIKSKTKRKVQSFLTEEKNC</sequence>
<evidence type="ECO:0000313" key="3">
    <source>
        <dbReference type="Proteomes" id="UP001177595"/>
    </source>
</evidence>
<accession>A0AA95GW77</accession>
<name>A0AA95GW77_9GAMM</name>
<gene>
    <name evidence="2" type="ORF">QE210_21415</name>
</gene>
<evidence type="ECO:0000259" key="1">
    <source>
        <dbReference type="PROSITE" id="PS50943"/>
    </source>
</evidence>
<reference evidence="2" key="1">
    <citation type="submission" date="2023-04" db="EMBL/GenBank/DDBJ databases">
        <title>Genome dynamics across the evolutionary transition to endosymbiosis.</title>
        <authorList>
            <person name="Siozios S."/>
            <person name="Nadal-Jimenez P."/>
            <person name="Azagi T."/>
            <person name="Sprong H."/>
            <person name="Frost C.L."/>
            <person name="Parratt S.R."/>
            <person name="Taylor G."/>
            <person name="Brettell L."/>
            <person name="Lew K.C."/>
            <person name="Croft L."/>
            <person name="King K.C."/>
            <person name="Brockhurst M.A."/>
            <person name="Hypsa V."/>
            <person name="Novakova E."/>
            <person name="Darby A.C."/>
            <person name="Hurst G.D.D."/>
        </authorList>
    </citation>
    <scope>NUCLEOTIDE SEQUENCE</scope>
    <source>
        <strain evidence="2">APv</strain>
        <plasmid evidence="2">paPv10</plasmid>
    </source>
</reference>
<proteinExistence type="predicted"/>
<dbReference type="SUPFAM" id="SSF47413">
    <property type="entry name" value="lambda repressor-like DNA-binding domains"/>
    <property type="match status" value="1"/>
</dbReference>
<dbReference type="Pfam" id="PF01381">
    <property type="entry name" value="HTH_3"/>
    <property type="match status" value="1"/>
</dbReference>
<dbReference type="Proteomes" id="UP001177595">
    <property type="component" value="Plasmid paPv10"/>
</dbReference>
<dbReference type="InterPro" id="IPR001387">
    <property type="entry name" value="Cro/C1-type_HTH"/>
</dbReference>
<dbReference type="CDD" id="cd00093">
    <property type="entry name" value="HTH_XRE"/>
    <property type="match status" value="1"/>
</dbReference>
<protein>
    <submittedName>
        <fullName evidence="2">Helix-turn-helix transcriptional regulator</fullName>
    </submittedName>
</protein>
<keyword evidence="2" id="KW-0614">Plasmid</keyword>
<evidence type="ECO:0000313" key="2">
    <source>
        <dbReference type="EMBL" id="WGM03994.1"/>
    </source>
</evidence>
<dbReference type="SMART" id="SM00530">
    <property type="entry name" value="HTH_XRE"/>
    <property type="match status" value="1"/>
</dbReference>
<feature type="domain" description="HTH cro/C1-type" evidence="1">
    <location>
        <begin position="7"/>
        <end position="50"/>
    </location>
</feature>
<dbReference type="AlphaFoldDB" id="A0AA95GW77"/>
<dbReference type="RefSeq" id="WP_280627225.1">
    <property type="nucleotide sequence ID" value="NZ_CP123514.1"/>
</dbReference>
<dbReference type="InterPro" id="IPR010982">
    <property type="entry name" value="Lambda_DNA-bd_dom_sf"/>
</dbReference>
<dbReference type="EMBL" id="CP123514">
    <property type="protein sequence ID" value="WGM03994.1"/>
    <property type="molecule type" value="Genomic_DNA"/>
</dbReference>
<dbReference type="PROSITE" id="PS50943">
    <property type="entry name" value="HTH_CROC1"/>
    <property type="match status" value="1"/>
</dbReference>
<dbReference type="GO" id="GO:0003677">
    <property type="term" value="F:DNA binding"/>
    <property type="evidence" value="ECO:0007669"/>
    <property type="project" value="InterPro"/>
</dbReference>
<geneLocation type="plasmid" evidence="2 3">
    <name>paPv10</name>
</geneLocation>
<organism evidence="2 3">
    <name type="scientific">Arsenophonus nasoniae</name>
    <name type="common">son-killer infecting Nasonia vitripennis</name>
    <dbReference type="NCBI Taxonomy" id="638"/>
    <lineage>
        <taxon>Bacteria</taxon>
        <taxon>Pseudomonadati</taxon>
        <taxon>Pseudomonadota</taxon>
        <taxon>Gammaproteobacteria</taxon>
        <taxon>Enterobacterales</taxon>
        <taxon>Morganellaceae</taxon>
        <taxon>Arsenophonus</taxon>
    </lineage>
</organism>
<dbReference type="Gene3D" id="1.10.260.40">
    <property type="entry name" value="lambda repressor-like DNA-binding domains"/>
    <property type="match status" value="1"/>
</dbReference>